<sequence length="269" mass="29403">MGSSDYIVEIKDMSFAYDTGRLILDDVSLNFRRGQVIAIMGGSGMGKTTLLKLIGGLLSPDKGSVTINGQKLDPKNLQSLYRIRRKMGMLFQFGALFTDMTVFENVAFPLREHTDLPEELIRDLVLLKLDAVGLRGAAPLYPSEISGGMSRRVALARTVALDPDLIMYDEPFAGLDPISMGVTAQLIRNLNDVLGSTSVIVTHDVQETFTIADYVYMVSSGKIAAQGTPDELRQSKDPFVVQFVNGLPDGPVKFQYPAPSLNEELGIKP</sequence>
<dbReference type="Proteomes" id="UP000472580">
    <property type="component" value="Unassembled WGS sequence"/>
</dbReference>
<accession>A0A6L6YJX3</accession>
<evidence type="ECO:0000259" key="5">
    <source>
        <dbReference type="PROSITE" id="PS50893"/>
    </source>
</evidence>
<comment type="caution">
    <text evidence="6">The sequence shown here is derived from an EMBL/GenBank/DDBJ whole genome shotgun (WGS) entry which is preliminary data.</text>
</comment>
<keyword evidence="7" id="KW-1185">Reference proteome</keyword>
<dbReference type="PANTHER" id="PTHR43023:SF6">
    <property type="entry name" value="INTERMEMBRANE PHOSPHOLIPID TRANSPORT SYSTEM ATP-BINDING PROTEIN MLAF"/>
    <property type="match status" value="1"/>
</dbReference>
<dbReference type="InterPro" id="IPR003593">
    <property type="entry name" value="AAA+_ATPase"/>
</dbReference>
<dbReference type="GO" id="GO:0005524">
    <property type="term" value="F:ATP binding"/>
    <property type="evidence" value="ECO:0007669"/>
    <property type="project" value="UniProtKB-KW"/>
</dbReference>
<dbReference type="AlphaFoldDB" id="A0A6L6YJX3"/>
<dbReference type="PROSITE" id="PS00211">
    <property type="entry name" value="ABC_TRANSPORTER_1"/>
    <property type="match status" value="1"/>
</dbReference>
<keyword evidence="4 6" id="KW-0067">ATP-binding</keyword>
<dbReference type="InterPro" id="IPR017871">
    <property type="entry name" value="ABC_transporter-like_CS"/>
</dbReference>
<protein>
    <submittedName>
        <fullName evidence="6">ATP-binding cassette domain-containing protein</fullName>
    </submittedName>
</protein>
<keyword evidence="3" id="KW-0547">Nucleotide-binding</keyword>
<feature type="domain" description="ABC transporter" evidence="5">
    <location>
        <begin position="8"/>
        <end position="245"/>
    </location>
</feature>
<evidence type="ECO:0000313" key="7">
    <source>
        <dbReference type="Proteomes" id="UP000472580"/>
    </source>
</evidence>
<dbReference type="GO" id="GO:0016887">
    <property type="term" value="F:ATP hydrolysis activity"/>
    <property type="evidence" value="ECO:0007669"/>
    <property type="project" value="InterPro"/>
</dbReference>
<evidence type="ECO:0000256" key="2">
    <source>
        <dbReference type="ARBA" id="ARBA00022475"/>
    </source>
</evidence>
<keyword evidence="2" id="KW-1003">Cell membrane</keyword>
<dbReference type="OrthoDB" id="9802264at2"/>
<dbReference type="RefSeq" id="WP_160335598.1">
    <property type="nucleotide sequence ID" value="NZ_CALPCR010000006.1"/>
</dbReference>
<evidence type="ECO:0000256" key="4">
    <source>
        <dbReference type="ARBA" id="ARBA00022840"/>
    </source>
</evidence>
<keyword evidence="1" id="KW-0813">Transport</keyword>
<dbReference type="Gene3D" id="3.40.50.300">
    <property type="entry name" value="P-loop containing nucleotide triphosphate hydrolases"/>
    <property type="match status" value="1"/>
</dbReference>
<dbReference type="SMART" id="SM00382">
    <property type="entry name" value="AAA"/>
    <property type="match status" value="1"/>
</dbReference>
<evidence type="ECO:0000313" key="6">
    <source>
        <dbReference type="EMBL" id="MVX57172.1"/>
    </source>
</evidence>
<dbReference type="PANTHER" id="PTHR43023">
    <property type="entry name" value="PROTEIN TRIGALACTOSYLDIACYLGLYCEROL 3, CHLOROPLASTIC"/>
    <property type="match status" value="1"/>
</dbReference>
<reference evidence="6 7" key="1">
    <citation type="submission" date="2019-12" db="EMBL/GenBank/DDBJ databases">
        <title>Microbes associate with the intestines of laboratory mice.</title>
        <authorList>
            <person name="Navarre W."/>
            <person name="Wong E."/>
        </authorList>
    </citation>
    <scope>NUCLEOTIDE SEQUENCE [LARGE SCALE GENOMIC DNA]</scope>
    <source>
        <strain evidence="6 7">NM82_D38</strain>
    </source>
</reference>
<dbReference type="EMBL" id="WSRP01000023">
    <property type="protein sequence ID" value="MVX57172.1"/>
    <property type="molecule type" value="Genomic_DNA"/>
</dbReference>
<evidence type="ECO:0000256" key="1">
    <source>
        <dbReference type="ARBA" id="ARBA00022448"/>
    </source>
</evidence>
<dbReference type="InterPro" id="IPR003439">
    <property type="entry name" value="ABC_transporter-like_ATP-bd"/>
</dbReference>
<keyword evidence="2" id="KW-0472">Membrane</keyword>
<organism evidence="6 7">
    <name type="scientific">Parasutterella muris</name>
    <dbReference type="NCBI Taxonomy" id="2565572"/>
    <lineage>
        <taxon>Bacteria</taxon>
        <taxon>Pseudomonadati</taxon>
        <taxon>Pseudomonadota</taxon>
        <taxon>Betaproteobacteria</taxon>
        <taxon>Burkholderiales</taxon>
        <taxon>Sutterellaceae</taxon>
        <taxon>Parasutterella</taxon>
    </lineage>
</organism>
<dbReference type="SUPFAM" id="SSF52540">
    <property type="entry name" value="P-loop containing nucleoside triphosphate hydrolases"/>
    <property type="match status" value="1"/>
</dbReference>
<dbReference type="PROSITE" id="PS50893">
    <property type="entry name" value="ABC_TRANSPORTER_2"/>
    <property type="match status" value="1"/>
</dbReference>
<dbReference type="CDD" id="cd03261">
    <property type="entry name" value="ABC_Org_Solvent_Resistant"/>
    <property type="match status" value="1"/>
</dbReference>
<name>A0A6L6YJX3_9BURK</name>
<dbReference type="Pfam" id="PF00005">
    <property type="entry name" value="ABC_tran"/>
    <property type="match status" value="1"/>
</dbReference>
<gene>
    <name evidence="6" type="ORF">E5987_08120</name>
</gene>
<evidence type="ECO:0000256" key="3">
    <source>
        <dbReference type="ARBA" id="ARBA00022741"/>
    </source>
</evidence>
<dbReference type="InterPro" id="IPR027417">
    <property type="entry name" value="P-loop_NTPase"/>
</dbReference>
<proteinExistence type="predicted"/>